<proteinExistence type="predicted"/>
<organism evidence="1 2">
    <name type="scientific">Trifolium medium</name>
    <dbReference type="NCBI Taxonomy" id="97028"/>
    <lineage>
        <taxon>Eukaryota</taxon>
        <taxon>Viridiplantae</taxon>
        <taxon>Streptophyta</taxon>
        <taxon>Embryophyta</taxon>
        <taxon>Tracheophyta</taxon>
        <taxon>Spermatophyta</taxon>
        <taxon>Magnoliopsida</taxon>
        <taxon>eudicotyledons</taxon>
        <taxon>Gunneridae</taxon>
        <taxon>Pentapetalae</taxon>
        <taxon>rosids</taxon>
        <taxon>fabids</taxon>
        <taxon>Fabales</taxon>
        <taxon>Fabaceae</taxon>
        <taxon>Papilionoideae</taxon>
        <taxon>50 kb inversion clade</taxon>
        <taxon>NPAAA clade</taxon>
        <taxon>Hologalegina</taxon>
        <taxon>IRL clade</taxon>
        <taxon>Trifolieae</taxon>
        <taxon>Trifolium</taxon>
    </lineage>
</organism>
<evidence type="ECO:0000313" key="2">
    <source>
        <dbReference type="Proteomes" id="UP000265520"/>
    </source>
</evidence>
<name>A0A392RSR1_9FABA</name>
<feature type="non-terminal residue" evidence="1">
    <location>
        <position position="76"/>
    </location>
</feature>
<sequence length="76" mass="8575">MSQGNLQNVGQHLNTPFVDNSLRVKSERIPDTNSEINPFSDQFSQEDLMSAFLNQHEGVGPVENEFDFDGYSLDNI</sequence>
<dbReference type="Proteomes" id="UP000265520">
    <property type="component" value="Unassembled WGS sequence"/>
</dbReference>
<accession>A0A392RSR1</accession>
<keyword evidence="2" id="KW-1185">Reference proteome</keyword>
<dbReference type="EMBL" id="LXQA010263989">
    <property type="protein sequence ID" value="MCI39134.1"/>
    <property type="molecule type" value="Genomic_DNA"/>
</dbReference>
<evidence type="ECO:0000313" key="1">
    <source>
        <dbReference type="EMBL" id="MCI39134.1"/>
    </source>
</evidence>
<protein>
    <submittedName>
        <fullName evidence="1">Two-component response regulator ARR2-like</fullName>
    </submittedName>
</protein>
<comment type="caution">
    <text evidence="1">The sequence shown here is derived from an EMBL/GenBank/DDBJ whole genome shotgun (WGS) entry which is preliminary data.</text>
</comment>
<reference evidence="1 2" key="1">
    <citation type="journal article" date="2018" name="Front. Plant Sci.">
        <title>Red Clover (Trifolium pratense) and Zigzag Clover (T. medium) - A Picture of Genomic Similarities and Differences.</title>
        <authorList>
            <person name="Dluhosova J."/>
            <person name="Istvanek J."/>
            <person name="Nedelnik J."/>
            <person name="Repkova J."/>
        </authorList>
    </citation>
    <scope>NUCLEOTIDE SEQUENCE [LARGE SCALE GENOMIC DNA]</scope>
    <source>
        <strain evidence="2">cv. 10/8</strain>
        <tissue evidence="1">Leaf</tissue>
    </source>
</reference>
<dbReference type="AlphaFoldDB" id="A0A392RSR1"/>